<dbReference type="Proteomes" id="UP001139971">
    <property type="component" value="Unassembled WGS sequence"/>
</dbReference>
<protein>
    <submittedName>
        <fullName evidence="1">Uncharacterized protein</fullName>
    </submittedName>
</protein>
<dbReference type="EMBL" id="JAOVZO020000001">
    <property type="protein sequence ID" value="MDC8010971.1"/>
    <property type="molecule type" value="Genomic_DNA"/>
</dbReference>
<sequence length="147" mass="15826">MIFDVRPYEGAGPLVLGMSPEDARATVGEPLRSAIKEGERVETYRDFTLAYSADNRLIEASFSAPADVRFQGANLFTTPDALARLVAADGAPLEGFGSIVFPALGLVVVDFDSDQESDRAVQVFERGRWDSMTHLRPYEAGGSGVAP</sequence>
<dbReference type="AlphaFoldDB" id="A0A9X3YFJ8"/>
<keyword evidence="2" id="KW-1185">Reference proteome</keyword>
<organism evidence="1 2">
    <name type="scientific">Tahibacter soli</name>
    <dbReference type="NCBI Taxonomy" id="2983605"/>
    <lineage>
        <taxon>Bacteria</taxon>
        <taxon>Pseudomonadati</taxon>
        <taxon>Pseudomonadota</taxon>
        <taxon>Gammaproteobacteria</taxon>
        <taxon>Lysobacterales</taxon>
        <taxon>Rhodanobacteraceae</taxon>
        <taxon>Tahibacter</taxon>
    </lineage>
</organism>
<accession>A0A9X3YFJ8</accession>
<gene>
    <name evidence="1" type="ORF">OD750_000255</name>
</gene>
<reference evidence="1" key="1">
    <citation type="submission" date="2023-02" db="EMBL/GenBank/DDBJ databases">
        <title>Tahibacter soli sp. nov. isolated from soil.</title>
        <authorList>
            <person name="Baek J.H."/>
            <person name="Lee J.K."/>
            <person name="Choi D.G."/>
            <person name="Jeon C.O."/>
        </authorList>
    </citation>
    <scope>NUCLEOTIDE SEQUENCE</scope>
    <source>
        <strain evidence="1">BL</strain>
    </source>
</reference>
<comment type="caution">
    <text evidence="1">The sequence shown here is derived from an EMBL/GenBank/DDBJ whole genome shotgun (WGS) entry which is preliminary data.</text>
</comment>
<evidence type="ECO:0000313" key="1">
    <source>
        <dbReference type="EMBL" id="MDC8010971.1"/>
    </source>
</evidence>
<dbReference type="RefSeq" id="WP_263544859.1">
    <property type="nucleotide sequence ID" value="NZ_JAOVZO020000001.1"/>
</dbReference>
<name>A0A9X3YFJ8_9GAMM</name>
<proteinExistence type="predicted"/>
<evidence type="ECO:0000313" key="2">
    <source>
        <dbReference type="Proteomes" id="UP001139971"/>
    </source>
</evidence>